<accession>A0ABW6JLZ1</accession>
<reference evidence="2 3" key="1">
    <citation type="submission" date="2024-09" db="EMBL/GenBank/DDBJ databases">
        <title>The Natural Products Discovery Center: Release of the First 8490 Sequenced Strains for Exploring Actinobacteria Biosynthetic Diversity.</title>
        <authorList>
            <person name="Kalkreuter E."/>
            <person name="Kautsar S.A."/>
            <person name="Yang D."/>
            <person name="Bader C.D."/>
            <person name="Teijaro C.N."/>
            <person name="Fluegel L."/>
            <person name="Davis C.M."/>
            <person name="Simpson J.R."/>
            <person name="Lauterbach L."/>
            <person name="Steele A.D."/>
            <person name="Gui C."/>
            <person name="Meng S."/>
            <person name="Li G."/>
            <person name="Viehrig K."/>
            <person name="Ye F."/>
            <person name="Su P."/>
            <person name="Kiefer A.F."/>
            <person name="Nichols A."/>
            <person name="Cepeda A.J."/>
            <person name="Yan W."/>
            <person name="Fan B."/>
            <person name="Jiang Y."/>
            <person name="Adhikari A."/>
            <person name="Zheng C.-J."/>
            <person name="Schuster L."/>
            <person name="Cowan T.M."/>
            <person name="Smanski M.J."/>
            <person name="Chevrette M.G."/>
            <person name="De Carvalho L.P.S."/>
            <person name="Shen B."/>
        </authorList>
    </citation>
    <scope>NUCLEOTIDE SEQUENCE [LARGE SCALE GENOMIC DNA]</scope>
    <source>
        <strain evidence="2 3">NPDC057399</strain>
    </source>
</reference>
<feature type="compositionally biased region" description="Basic and acidic residues" evidence="1">
    <location>
        <begin position="63"/>
        <end position="88"/>
    </location>
</feature>
<organism evidence="2 3">
    <name type="scientific">Streptomyces cellulosae</name>
    <dbReference type="NCBI Taxonomy" id="1968"/>
    <lineage>
        <taxon>Bacteria</taxon>
        <taxon>Bacillati</taxon>
        <taxon>Actinomycetota</taxon>
        <taxon>Actinomycetes</taxon>
        <taxon>Kitasatosporales</taxon>
        <taxon>Streptomycetaceae</taxon>
        <taxon>Streptomyces</taxon>
    </lineage>
</organism>
<name>A0ABW6JLZ1_STRCE</name>
<sequence length="88" mass="9891">MSSDRERDGTRPTELQCAACGRPVETVVTRHKTFGINVPQWRAGPCHNPDCPDYVPELVPADALRHRAGEEQAERRQEEREKETGPPA</sequence>
<evidence type="ECO:0000313" key="3">
    <source>
        <dbReference type="Proteomes" id="UP001600650"/>
    </source>
</evidence>
<proteinExistence type="predicted"/>
<comment type="caution">
    <text evidence="2">The sequence shown here is derived from an EMBL/GenBank/DDBJ whole genome shotgun (WGS) entry which is preliminary data.</text>
</comment>
<gene>
    <name evidence="2" type="ORF">ACFU0X_25815</name>
</gene>
<keyword evidence="3" id="KW-1185">Reference proteome</keyword>
<evidence type="ECO:0000256" key="1">
    <source>
        <dbReference type="SAM" id="MobiDB-lite"/>
    </source>
</evidence>
<dbReference type="RefSeq" id="WP_189898987.1">
    <property type="nucleotide sequence ID" value="NZ_JBHVBU010000091.1"/>
</dbReference>
<dbReference type="EMBL" id="JBHVBU010000091">
    <property type="protein sequence ID" value="MFE7966416.1"/>
    <property type="molecule type" value="Genomic_DNA"/>
</dbReference>
<evidence type="ECO:0000313" key="2">
    <source>
        <dbReference type="EMBL" id="MFE7966416.1"/>
    </source>
</evidence>
<feature type="region of interest" description="Disordered" evidence="1">
    <location>
        <begin position="62"/>
        <end position="88"/>
    </location>
</feature>
<dbReference type="Proteomes" id="UP001600650">
    <property type="component" value="Unassembled WGS sequence"/>
</dbReference>
<protein>
    <submittedName>
        <fullName evidence="2">Uncharacterized protein</fullName>
    </submittedName>
</protein>